<name>A0A6C0F4F1_9ZZZZ</name>
<reference evidence="1" key="1">
    <citation type="journal article" date="2020" name="Nature">
        <title>Giant virus diversity and host interactions through global metagenomics.</title>
        <authorList>
            <person name="Schulz F."/>
            <person name="Roux S."/>
            <person name="Paez-Espino D."/>
            <person name="Jungbluth S."/>
            <person name="Walsh D.A."/>
            <person name="Denef V.J."/>
            <person name="McMahon K.D."/>
            <person name="Konstantinidis K.T."/>
            <person name="Eloe-Fadrosh E.A."/>
            <person name="Kyrpides N.C."/>
            <person name="Woyke T."/>
        </authorList>
    </citation>
    <scope>NUCLEOTIDE SEQUENCE</scope>
    <source>
        <strain evidence="1">GVMAG-M-3300009161-52</strain>
    </source>
</reference>
<organism evidence="1">
    <name type="scientific">viral metagenome</name>
    <dbReference type="NCBI Taxonomy" id="1070528"/>
    <lineage>
        <taxon>unclassified sequences</taxon>
        <taxon>metagenomes</taxon>
        <taxon>organismal metagenomes</taxon>
    </lineage>
</organism>
<protein>
    <submittedName>
        <fullName evidence="1">Uncharacterized protein</fullName>
    </submittedName>
</protein>
<dbReference type="EMBL" id="MN738986">
    <property type="protein sequence ID" value="QHT34105.1"/>
    <property type="molecule type" value="Genomic_DNA"/>
</dbReference>
<sequence>MSKLCYCCTENMRDKNLWCYFEPQICFDGCSLRWWQFWSCLITLCSWYKGDRTNETCFCCLSGLIADGIQISIDSCDICEGLPCLTPVPFFGGCAVSALFASLTTSCAPFEASRQFCMCCNDCKGNLATMIKEAGDRVIEQPKIIVGPTVLNMVDPSNKLSTTDV</sequence>
<dbReference type="AlphaFoldDB" id="A0A6C0F4F1"/>
<evidence type="ECO:0000313" key="1">
    <source>
        <dbReference type="EMBL" id="QHT34105.1"/>
    </source>
</evidence>
<accession>A0A6C0F4F1</accession>
<proteinExistence type="predicted"/>